<evidence type="ECO:0000256" key="4">
    <source>
        <dbReference type="ARBA" id="ARBA00022618"/>
    </source>
</evidence>
<evidence type="ECO:0000259" key="11">
    <source>
        <dbReference type="PROSITE" id="PS50021"/>
    </source>
</evidence>
<dbReference type="InterPro" id="IPR001715">
    <property type="entry name" value="CH_dom"/>
</dbReference>
<evidence type="ECO:0000256" key="9">
    <source>
        <dbReference type="PROSITE-ProRule" id="PRU00576"/>
    </source>
</evidence>
<name>A0A7M7LQW1_APIME</name>
<comment type="subcellular location">
    <subcellularLocation>
        <location evidence="1">Cytoplasm</location>
        <location evidence="1">Cytoskeleton</location>
    </subcellularLocation>
</comment>
<dbReference type="CTD" id="35584"/>
<dbReference type="Gene3D" id="1.10.418.10">
    <property type="entry name" value="Calponin-like domain"/>
    <property type="match status" value="1"/>
</dbReference>
<evidence type="ECO:0000256" key="1">
    <source>
        <dbReference type="ARBA" id="ARBA00004245"/>
    </source>
</evidence>
<reference evidence="13" key="1">
    <citation type="submission" date="2021-01" db="UniProtKB">
        <authorList>
            <consortium name="EnsemblMetazoa"/>
        </authorList>
    </citation>
    <scope>IDENTIFICATION</scope>
    <source>
        <strain evidence="13">DH4</strain>
    </source>
</reference>
<dbReference type="RefSeq" id="XP_006561692.1">
    <property type="nucleotide sequence ID" value="XM_006561629.3"/>
</dbReference>
<evidence type="ECO:0000256" key="8">
    <source>
        <dbReference type="ARBA" id="ARBA00023306"/>
    </source>
</evidence>
<dbReference type="PROSITE" id="PS50021">
    <property type="entry name" value="CH"/>
    <property type="match status" value="1"/>
</dbReference>
<reference evidence="15" key="2">
    <citation type="submission" date="2025-04" db="UniProtKB">
        <authorList>
            <consortium name="RefSeq"/>
        </authorList>
    </citation>
    <scope>IDENTIFICATION</scope>
    <source>
        <strain evidence="15">DH4</strain>
        <tissue evidence="15">Whole body</tissue>
    </source>
</reference>
<dbReference type="OrthoDB" id="2119228at2759"/>
<keyword evidence="5 9" id="KW-0493">Microtubule</keyword>
<accession>A0A8U0XW49</accession>
<dbReference type="PANTHER" id="PTHR10623">
    <property type="entry name" value="MICROTUBULE-ASSOCIATED PROTEIN RP/EB FAMILY MEMBER"/>
    <property type="match status" value="1"/>
</dbReference>
<accession>A0A8B6YW03</accession>
<dbReference type="Pfam" id="PF00307">
    <property type="entry name" value="CH"/>
    <property type="match status" value="1"/>
</dbReference>
<comment type="similarity">
    <text evidence="2">Belongs to the MAPRE family.</text>
</comment>
<dbReference type="KEGG" id="ame:411371"/>
<dbReference type="InterPro" id="IPR036872">
    <property type="entry name" value="CH_dom_sf"/>
</dbReference>
<dbReference type="PROSITE" id="PS51230">
    <property type="entry name" value="EB1_C"/>
    <property type="match status" value="1"/>
</dbReference>
<organism evidence="14 15">
    <name type="scientific">Apis mellifera</name>
    <name type="common">Honeybee</name>
    <dbReference type="NCBI Taxonomy" id="7460"/>
    <lineage>
        <taxon>Eukaryota</taxon>
        <taxon>Metazoa</taxon>
        <taxon>Ecdysozoa</taxon>
        <taxon>Arthropoda</taxon>
        <taxon>Hexapoda</taxon>
        <taxon>Insecta</taxon>
        <taxon>Pterygota</taxon>
        <taxon>Neoptera</taxon>
        <taxon>Endopterygota</taxon>
        <taxon>Hymenoptera</taxon>
        <taxon>Apocrita</taxon>
        <taxon>Aculeata</taxon>
        <taxon>Apoidea</taxon>
        <taxon>Anthophila</taxon>
        <taxon>Apidae</taxon>
        <taxon>Apis</taxon>
    </lineage>
</organism>
<dbReference type="InterPro" id="IPR027328">
    <property type="entry name" value="MAPRE"/>
</dbReference>
<evidence type="ECO:0000256" key="5">
    <source>
        <dbReference type="ARBA" id="ARBA00022701"/>
    </source>
</evidence>
<keyword evidence="14" id="KW-1185">Reference proteome</keyword>
<dbReference type="FunFam" id="1.20.5.1430:FF:000005">
    <property type="entry name" value="Eb1, isoform E"/>
    <property type="match status" value="1"/>
</dbReference>
<dbReference type="FunFam" id="1.10.418.10:FF:000007">
    <property type="entry name" value="Microtubule-associated protein, RP/EB family, member 2"/>
    <property type="match status" value="1"/>
</dbReference>
<proteinExistence type="inferred from homology"/>
<keyword evidence="6" id="KW-0498">Mitosis</keyword>
<evidence type="ECO:0000259" key="12">
    <source>
        <dbReference type="PROSITE" id="PS51230"/>
    </source>
</evidence>
<feature type="compositionally biased region" description="Acidic residues" evidence="10">
    <location>
        <begin position="271"/>
        <end position="286"/>
    </location>
</feature>
<keyword evidence="7" id="KW-0206">Cytoskeleton</keyword>
<evidence type="ECO:0000256" key="6">
    <source>
        <dbReference type="ARBA" id="ARBA00022776"/>
    </source>
</evidence>
<keyword evidence="3" id="KW-0963">Cytoplasm</keyword>
<evidence type="ECO:0000256" key="3">
    <source>
        <dbReference type="ARBA" id="ARBA00022490"/>
    </source>
</evidence>
<dbReference type="AlphaFoldDB" id="A0A7M7LQW1"/>
<gene>
    <name evidence="15" type="primary">LOC411371</name>
</gene>
<keyword evidence="4" id="KW-0132">Cell division</keyword>
<dbReference type="InterPro" id="IPR004953">
    <property type="entry name" value="EB1_C"/>
</dbReference>
<dbReference type="Gene3D" id="1.20.5.1430">
    <property type="match status" value="1"/>
</dbReference>
<keyword evidence="8" id="KW-0131">Cell cycle</keyword>
<dbReference type="GeneID" id="411371"/>
<feature type="domain" description="EB1 C-terminal" evidence="12">
    <location>
        <begin position="198"/>
        <end position="269"/>
    </location>
</feature>
<dbReference type="SUPFAM" id="SSF47576">
    <property type="entry name" value="Calponin-homology domain, CH-domain"/>
    <property type="match status" value="1"/>
</dbReference>
<evidence type="ECO:0000256" key="7">
    <source>
        <dbReference type="ARBA" id="ARBA00023212"/>
    </source>
</evidence>
<dbReference type="EnsemblMetazoa" id="XM_006561629">
    <property type="protein sequence ID" value="XP_006561692"/>
    <property type="gene ID" value="LOC411371"/>
</dbReference>
<sequence length="286" mass="32069">MAVNVYATNVTTENLSRHDMLAWVNDCLQSSFTKIEELCTGAVYCQFMDMLFPGSVPLKRVKFKTNLEHEYIQNFKILQGGFKKMNVDKIVPIDKLVKGRFQDNFEFLQWFKKFFDANYSRTEPYDALAMRGGEPMGSGGSNAPHGTNTKRTTPRDVNSAKPAARIGKTHTTDLPVPTLNDTLTKAPAHRPQAKTGVGNRGEAGKVEELSAQVMELKMSLEGLEKERDFYFGKLRDIEVMCQDCDNGDPPPIVQKILEVLYATEEGFAPPEELEGDGLAPDDEEEY</sequence>
<dbReference type="GO" id="GO:0008017">
    <property type="term" value="F:microtubule binding"/>
    <property type="evidence" value="ECO:0007669"/>
    <property type="project" value="InterPro"/>
</dbReference>
<dbReference type="GO" id="GO:0005874">
    <property type="term" value="C:microtubule"/>
    <property type="evidence" value="ECO:0007669"/>
    <property type="project" value="UniProtKB-KW"/>
</dbReference>
<evidence type="ECO:0000313" key="15">
    <source>
        <dbReference type="RefSeq" id="XP_006561692.1"/>
    </source>
</evidence>
<evidence type="ECO:0000313" key="13">
    <source>
        <dbReference type="EnsemblMetazoa" id="XP_006561692"/>
    </source>
</evidence>
<accession>A0A7M7LQW1</accession>
<evidence type="ECO:0000256" key="2">
    <source>
        <dbReference type="ARBA" id="ARBA00010729"/>
    </source>
</evidence>
<dbReference type="InterPro" id="IPR036133">
    <property type="entry name" value="EB1_C_sf"/>
</dbReference>
<protein>
    <submittedName>
        <fullName evidence="15">Microtubule-associated protein RP/EB family member 1 isoform X1</fullName>
    </submittedName>
</protein>
<dbReference type="Proteomes" id="UP000005203">
    <property type="component" value="Linkage group LG9"/>
</dbReference>
<evidence type="ECO:0000256" key="10">
    <source>
        <dbReference type="SAM" id="MobiDB-lite"/>
    </source>
</evidence>
<feature type="domain" description="Calponin-homology (CH)" evidence="11">
    <location>
        <begin position="14"/>
        <end position="116"/>
    </location>
</feature>
<dbReference type="SUPFAM" id="SSF140612">
    <property type="entry name" value="EB1 dimerisation domain-like"/>
    <property type="match status" value="1"/>
</dbReference>
<feature type="region of interest" description="Disordered" evidence="10">
    <location>
        <begin position="133"/>
        <end position="202"/>
    </location>
</feature>
<dbReference type="Pfam" id="PF03271">
    <property type="entry name" value="EB1"/>
    <property type="match status" value="1"/>
</dbReference>
<dbReference type="GO" id="GO:0051301">
    <property type="term" value="P:cell division"/>
    <property type="evidence" value="ECO:0007669"/>
    <property type="project" value="UniProtKB-KW"/>
</dbReference>
<evidence type="ECO:0000313" key="14">
    <source>
        <dbReference type="Proteomes" id="UP000005203"/>
    </source>
</evidence>
<feature type="region of interest" description="Disordered" evidence="10">
    <location>
        <begin position="266"/>
        <end position="286"/>
    </location>
</feature>